<dbReference type="PANTHER" id="PTHR10668:SF103">
    <property type="entry name" value="PYRIDINE NUCLEOTIDE-DISULFIDE OXIDOREDUCTASE DOMAIN-CONTAINING PROTEIN 2"/>
    <property type="match status" value="1"/>
</dbReference>
<dbReference type="EMBL" id="UINC01055782">
    <property type="protein sequence ID" value="SVB75058.1"/>
    <property type="molecule type" value="Genomic_DNA"/>
</dbReference>
<accession>A0A382GIS6</accession>
<gene>
    <name evidence="1" type="ORF">METZ01_LOCUS227912</name>
</gene>
<reference evidence="1" key="1">
    <citation type="submission" date="2018-05" db="EMBL/GenBank/DDBJ databases">
        <authorList>
            <person name="Lanie J.A."/>
            <person name="Ng W.-L."/>
            <person name="Kazmierczak K.M."/>
            <person name="Andrzejewski T.M."/>
            <person name="Davidsen T.M."/>
            <person name="Wayne K.J."/>
            <person name="Tettelin H."/>
            <person name="Glass J.I."/>
            <person name="Rusch D."/>
            <person name="Podicherti R."/>
            <person name="Tsui H.-C.T."/>
            <person name="Winkler M.E."/>
        </authorList>
    </citation>
    <scope>NUCLEOTIDE SEQUENCE</scope>
</reference>
<proteinExistence type="predicted"/>
<name>A0A382GIS6_9ZZZZ</name>
<dbReference type="AlphaFoldDB" id="A0A382GIS6"/>
<sequence>MIAPCEAAILQRPESIFMLNSDQATGELNIEDYPLQIVHASNVDSTRVPAGFGAVKIEGTMPYALKQGKEHWDVIKEHVADQLFDYYAQHTTNLTKENVLAKVLMSPVDIERMNPAMWRGSVHQRLRTFDNYSPYRLPIPGLYQTGGCTEGGGSITGRPGRAAAAIVLQDNGKTIEEVVA</sequence>
<evidence type="ECO:0000313" key="1">
    <source>
        <dbReference type="EMBL" id="SVB75058.1"/>
    </source>
</evidence>
<dbReference type="PANTHER" id="PTHR10668">
    <property type="entry name" value="PHYTOENE DEHYDROGENASE"/>
    <property type="match status" value="1"/>
</dbReference>
<evidence type="ECO:0008006" key="2">
    <source>
        <dbReference type="Google" id="ProtNLM"/>
    </source>
</evidence>
<organism evidence="1">
    <name type="scientific">marine metagenome</name>
    <dbReference type="NCBI Taxonomy" id="408172"/>
    <lineage>
        <taxon>unclassified sequences</taxon>
        <taxon>metagenomes</taxon>
        <taxon>ecological metagenomes</taxon>
    </lineage>
</organism>
<protein>
    <recommendedName>
        <fullName evidence="2">Amine oxidase domain-containing protein</fullName>
    </recommendedName>
</protein>